<evidence type="ECO:0000256" key="1">
    <source>
        <dbReference type="SAM" id="MobiDB-lite"/>
    </source>
</evidence>
<feature type="transmembrane region" description="Helical" evidence="2">
    <location>
        <begin position="123"/>
        <end position="145"/>
    </location>
</feature>
<evidence type="ECO:0000256" key="2">
    <source>
        <dbReference type="SAM" id="Phobius"/>
    </source>
</evidence>
<dbReference type="RefSeq" id="WP_203877584.1">
    <property type="nucleotide sequence ID" value="NZ_BOOK01000038.1"/>
</dbReference>
<evidence type="ECO:0008006" key="5">
    <source>
        <dbReference type="Google" id="ProtNLM"/>
    </source>
</evidence>
<organism evidence="3 4">
    <name type="scientific">Planobispora takensis</name>
    <dbReference type="NCBI Taxonomy" id="1367882"/>
    <lineage>
        <taxon>Bacteria</taxon>
        <taxon>Bacillati</taxon>
        <taxon>Actinomycetota</taxon>
        <taxon>Actinomycetes</taxon>
        <taxon>Streptosporangiales</taxon>
        <taxon>Streptosporangiaceae</taxon>
        <taxon>Planobispora</taxon>
    </lineage>
</organism>
<feature type="compositionally biased region" description="Low complexity" evidence="1">
    <location>
        <begin position="152"/>
        <end position="167"/>
    </location>
</feature>
<evidence type="ECO:0000313" key="4">
    <source>
        <dbReference type="Proteomes" id="UP000634476"/>
    </source>
</evidence>
<keyword evidence="2" id="KW-0812">Transmembrane</keyword>
<protein>
    <recommendedName>
        <fullName evidence="5">DUF2637 domain-containing protein</fullName>
    </recommendedName>
</protein>
<feature type="transmembrane region" description="Helical" evidence="2">
    <location>
        <begin position="89"/>
        <end position="111"/>
    </location>
</feature>
<feature type="compositionally biased region" description="Pro residues" evidence="1">
    <location>
        <begin position="191"/>
        <end position="224"/>
    </location>
</feature>
<evidence type="ECO:0000313" key="3">
    <source>
        <dbReference type="EMBL" id="GII03293.1"/>
    </source>
</evidence>
<keyword evidence="2" id="KW-0472">Membrane</keyword>
<reference evidence="3" key="1">
    <citation type="submission" date="2021-01" db="EMBL/GenBank/DDBJ databases">
        <title>Whole genome shotgun sequence of Planobispora takensis NBRC 109077.</title>
        <authorList>
            <person name="Komaki H."/>
            <person name="Tamura T."/>
        </authorList>
    </citation>
    <scope>NUCLEOTIDE SEQUENCE</scope>
    <source>
        <strain evidence="3">NBRC 109077</strain>
    </source>
</reference>
<gene>
    <name evidence="3" type="ORF">Pta02_53010</name>
</gene>
<feature type="region of interest" description="Disordered" evidence="1">
    <location>
        <begin position="152"/>
        <end position="230"/>
    </location>
</feature>
<comment type="caution">
    <text evidence="3">The sequence shown here is derived from an EMBL/GenBank/DDBJ whole genome shotgun (WGS) entry which is preliminary data.</text>
</comment>
<name>A0A8J3WW12_9ACTN</name>
<keyword evidence="2" id="KW-1133">Transmembrane helix</keyword>
<dbReference type="Proteomes" id="UP000634476">
    <property type="component" value="Unassembled WGS sequence"/>
</dbReference>
<dbReference type="EMBL" id="BOOK01000038">
    <property type="protein sequence ID" value="GII03293.1"/>
    <property type="molecule type" value="Genomic_DNA"/>
</dbReference>
<dbReference type="AlphaFoldDB" id="A0A8J3WW12"/>
<feature type="compositionally biased region" description="Pro residues" evidence="1">
    <location>
        <begin position="169"/>
        <end position="181"/>
    </location>
</feature>
<feature type="transmembrane region" description="Helical" evidence="2">
    <location>
        <begin position="53"/>
        <end position="77"/>
    </location>
</feature>
<proteinExistence type="predicted"/>
<accession>A0A8J3WW12</accession>
<sequence length="318" mass="31963">MSTLRPPVRWPRRWPLALLALPAGVATWSGWVGLGEMTGFGPVKLLPGIADTFVINSAVTLPIGVEAYAAFALSAWLTSAPVSAGTRRFARASALAALGLGMFGQVAFHLLEVAGASKAPAAVTVLVSCLPVLVLGLGAALAHMLHRDRLAAQASPSPAPAAATTPAGGPGPGPDPHPAGPGPGRGAPRPEAAPPDAVPAPGGPGPALGPAPVPAPQPESPPALVPVGRAGGPQLRAEAAATSVALVSLPSDADRIRTALTVLGADAAPAQVIDWLRNHGVSVAPANVKSVSRRERVRRAQAESLGRVVSLTTRRTEP</sequence>
<keyword evidence="4" id="KW-1185">Reference proteome</keyword>